<keyword evidence="4 6" id="KW-0472">Membrane</keyword>
<keyword evidence="9" id="KW-1185">Reference proteome</keyword>
<evidence type="ECO:0000256" key="3">
    <source>
        <dbReference type="ARBA" id="ARBA00022989"/>
    </source>
</evidence>
<organism evidence="8 9">
    <name type="scientific">Streptomyces rectiviolaceus</name>
    <dbReference type="NCBI Taxonomy" id="332591"/>
    <lineage>
        <taxon>Bacteria</taxon>
        <taxon>Bacillati</taxon>
        <taxon>Actinomycetota</taxon>
        <taxon>Actinomycetes</taxon>
        <taxon>Kitasatosporales</taxon>
        <taxon>Streptomycetaceae</taxon>
        <taxon>Streptomyces</taxon>
    </lineage>
</organism>
<evidence type="ECO:0000256" key="1">
    <source>
        <dbReference type="ARBA" id="ARBA00004141"/>
    </source>
</evidence>
<evidence type="ECO:0000256" key="2">
    <source>
        <dbReference type="ARBA" id="ARBA00022692"/>
    </source>
</evidence>
<protein>
    <recommendedName>
        <fullName evidence="6">Transport permease protein</fullName>
    </recommendedName>
</protein>
<evidence type="ECO:0000313" key="9">
    <source>
        <dbReference type="Proteomes" id="UP001501637"/>
    </source>
</evidence>
<proteinExistence type="inferred from homology"/>
<feature type="transmembrane region" description="Helical" evidence="6">
    <location>
        <begin position="156"/>
        <end position="180"/>
    </location>
</feature>
<dbReference type="PRINTS" id="PR00164">
    <property type="entry name" value="ABC2TRNSPORT"/>
</dbReference>
<feature type="transmembrane region" description="Helical" evidence="6">
    <location>
        <begin position="187"/>
        <end position="208"/>
    </location>
</feature>
<comment type="caution">
    <text evidence="8">The sequence shown here is derived from an EMBL/GenBank/DDBJ whole genome shotgun (WGS) entry which is preliminary data.</text>
</comment>
<dbReference type="PIRSF" id="PIRSF006648">
    <property type="entry name" value="DrrB"/>
    <property type="match status" value="1"/>
</dbReference>
<comment type="subcellular location">
    <subcellularLocation>
        <location evidence="6">Cell membrane</location>
        <topology evidence="6">Multi-pass membrane protein</topology>
    </subcellularLocation>
    <subcellularLocation>
        <location evidence="1">Membrane</location>
        <topology evidence="1">Multi-pass membrane protein</topology>
    </subcellularLocation>
</comment>
<dbReference type="RefSeq" id="WP_344518147.1">
    <property type="nucleotide sequence ID" value="NZ_BAAAUG010000003.1"/>
</dbReference>
<keyword evidence="6" id="KW-0813">Transport</keyword>
<sequence>MSTAVNAPRATASAATATAKNKASAAVLKAEFRIFRREPGALFWIMVFPTVLLVILGSIPSFRETDASLGGIRLVDAYVPVTVLLSLIMAGLQAMPPLITGYRERGILRRMSATPVRPSAVLGAQMGIHGAAALVSSLLSLAVGRLVFDVPLPRQAFGYALALLLAVLCGLALGAVVSAIARATKAATAIGSAVFFPMMFSAGVWLPVQAMPDALARVVEVTPLGAAAQALGDAAAGDWPGLSHLGVLALWTVVLSAAAARWFRWE</sequence>
<feature type="transmembrane region" description="Helical" evidence="6">
    <location>
        <begin position="242"/>
        <end position="263"/>
    </location>
</feature>
<feature type="transmembrane region" description="Helical" evidence="6">
    <location>
        <begin position="77"/>
        <end position="99"/>
    </location>
</feature>
<evidence type="ECO:0000313" key="8">
    <source>
        <dbReference type="EMBL" id="GAA3080055.1"/>
    </source>
</evidence>
<dbReference type="Proteomes" id="UP001501637">
    <property type="component" value="Unassembled WGS sequence"/>
</dbReference>
<comment type="similarity">
    <text evidence="6">Belongs to the ABC-2 integral membrane protein family.</text>
</comment>
<dbReference type="PROSITE" id="PS51012">
    <property type="entry name" value="ABC_TM2"/>
    <property type="match status" value="1"/>
</dbReference>
<keyword evidence="6" id="KW-1003">Cell membrane</keyword>
<dbReference type="PANTHER" id="PTHR43027:SF2">
    <property type="entry name" value="TRANSPORT PERMEASE PROTEIN"/>
    <property type="match status" value="1"/>
</dbReference>
<dbReference type="InterPro" id="IPR047817">
    <property type="entry name" value="ABC2_TM_bact-type"/>
</dbReference>
<dbReference type="InterPro" id="IPR013525">
    <property type="entry name" value="ABC2_TM"/>
</dbReference>
<reference evidence="9" key="1">
    <citation type="journal article" date="2019" name="Int. J. Syst. Evol. Microbiol.">
        <title>The Global Catalogue of Microorganisms (GCM) 10K type strain sequencing project: providing services to taxonomists for standard genome sequencing and annotation.</title>
        <authorList>
            <consortium name="The Broad Institute Genomics Platform"/>
            <consortium name="The Broad Institute Genome Sequencing Center for Infectious Disease"/>
            <person name="Wu L."/>
            <person name="Ma J."/>
        </authorList>
    </citation>
    <scope>NUCLEOTIDE SEQUENCE [LARGE SCALE GENOMIC DNA]</scope>
    <source>
        <strain evidence="9">JCM 9092</strain>
    </source>
</reference>
<evidence type="ECO:0000256" key="4">
    <source>
        <dbReference type="ARBA" id="ARBA00023136"/>
    </source>
</evidence>
<gene>
    <name evidence="8" type="ORF">GCM10010449_00200</name>
</gene>
<feature type="domain" description="ABC transmembrane type-2" evidence="7">
    <location>
        <begin position="40"/>
        <end position="266"/>
    </location>
</feature>
<evidence type="ECO:0000259" key="7">
    <source>
        <dbReference type="PROSITE" id="PS51012"/>
    </source>
</evidence>
<feature type="transmembrane region" description="Helical" evidence="6">
    <location>
        <begin position="120"/>
        <end position="144"/>
    </location>
</feature>
<evidence type="ECO:0000256" key="5">
    <source>
        <dbReference type="ARBA" id="ARBA00023251"/>
    </source>
</evidence>
<feature type="transmembrane region" description="Helical" evidence="6">
    <location>
        <begin position="41"/>
        <end position="62"/>
    </location>
</feature>
<dbReference type="EMBL" id="BAAAUG010000003">
    <property type="protein sequence ID" value="GAA3080055.1"/>
    <property type="molecule type" value="Genomic_DNA"/>
</dbReference>
<keyword evidence="5" id="KW-0046">Antibiotic resistance</keyword>
<dbReference type="PANTHER" id="PTHR43027">
    <property type="entry name" value="DOXORUBICIN RESISTANCE ABC TRANSPORTER PERMEASE PROTEIN DRRC-RELATED"/>
    <property type="match status" value="1"/>
</dbReference>
<keyword evidence="2 6" id="KW-0812">Transmembrane</keyword>
<dbReference type="Pfam" id="PF01061">
    <property type="entry name" value="ABC2_membrane"/>
    <property type="match status" value="1"/>
</dbReference>
<dbReference type="InterPro" id="IPR052902">
    <property type="entry name" value="ABC-2_transporter"/>
</dbReference>
<accession>A0ABP6M8U2</accession>
<dbReference type="InterPro" id="IPR000412">
    <property type="entry name" value="ABC_2_transport"/>
</dbReference>
<evidence type="ECO:0000256" key="6">
    <source>
        <dbReference type="RuleBase" id="RU361157"/>
    </source>
</evidence>
<keyword evidence="3 6" id="KW-1133">Transmembrane helix</keyword>
<name>A0ABP6M8U2_9ACTN</name>